<organism evidence="2 3">
    <name type="scientific">Cannabis sativa</name>
    <name type="common">Hemp</name>
    <name type="synonym">Marijuana</name>
    <dbReference type="NCBI Taxonomy" id="3483"/>
    <lineage>
        <taxon>Eukaryota</taxon>
        <taxon>Viridiplantae</taxon>
        <taxon>Streptophyta</taxon>
        <taxon>Embryophyta</taxon>
        <taxon>Tracheophyta</taxon>
        <taxon>Spermatophyta</taxon>
        <taxon>Magnoliopsida</taxon>
        <taxon>eudicotyledons</taxon>
        <taxon>Gunneridae</taxon>
        <taxon>Pentapetalae</taxon>
        <taxon>rosids</taxon>
        <taxon>fabids</taxon>
        <taxon>Rosales</taxon>
        <taxon>Cannabaceae</taxon>
        <taxon>Cannabis</taxon>
    </lineage>
</organism>
<sequence length="69" mass="8022">MLEFDVARFWVEFHKLPHSMPLGSKRTHSRHEAKTDSWIKLKYGKLPYLCFNCGKLAHINTYCVVSTPG</sequence>
<dbReference type="EMBL" id="JAATIQ010000019">
    <property type="protein sequence ID" value="KAF4400209.1"/>
    <property type="molecule type" value="Genomic_DNA"/>
</dbReference>
<dbReference type="InterPro" id="IPR025836">
    <property type="entry name" value="Zn_knuckle_CX2CX4HX4C"/>
</dbReference>
<keyword evidence="3" id="KW-1185">Reference proteome</keyword>
<gene>
    <name evidence="2" type="ORF">G4B88_019418</name>
</gene>
<reference evidence="2 3" key="1">
    <citation type="journal article" date="2020" name="bioRxiv">
        <title>Sequence and annotation of 42 cannabis genomes reveals extensive copy number variation in cannabinoid synthesis and pathogen resistance genes.</title>
        <authorList>
            <person name="Mckernan K.J."/>
            <person name="Helbert Y."/>
            <person name="Kane L.T."/>
            <person name="Ebling H."/>
            <person name="Zhang L."/>
            <person name="Liu B."/>
            <person name="Eaton Z."/>
            <person name="Mclaughlin S."/>
            <person name="Kingan S."/>
            <person name="Baybayan P."/>
            <person name="Concepcion G."/>
            <person name="Jordan M."/>
            <person name="Riva A."/>
            <person name="Barbazuk W."/>
            <person name="Harkins T."/>
        </authorList>
    </citation>
    <scope>NUCLEOTIDE SEQUENCE [LARGE SCALE GENOMIC DNA]</scope>
    <source>
        <strain evidence="3">cv. Jamaican Lion 4</strain>
        <tissue evidence="2">Leaf</tissue>
    </source>
</reference>
<feature type="domain" description="Zinc knuckle CX2CX4HX4C" evidence="1">
    <location>
        <begin position="26"/>
        <end position="63"/>
    </location>
</feature>
<evidence type="ECO:0000313" key="2">
    <source>
        <dbReference type="EMBL" id="KAF4400209.1"/>
    </source>
</evidence>
<accession>A0A7J6HZE4</accession>
<dbReference type="Proteomes" id="UP000583929">
    <property type="component" value="Unassembled WGS sequence"/>
</dbReference>
<evidence type="ECO:0000259" key="1">
    <source>
        <dbReference type="Pfam" id="PF14392"/>
    </source>
</evidence>
<dbReference type="Pfam" id="PF14392">
    <property type="entry name" value="zf-CCHC_4"/>
    <property type="match status" value="1"/>
</dbReference>
<comment type="caution">
    <text evidence="2">The sequence shown here is derived from an EMBL/GenBank/DDBJ whole genome shotgun (WGS) entry which is preliminary data.</text>
</comment>
<dbReference type="AlphaFoldDB" id="A0A7J6HZE4"/>
<protein>
    <recommendedName>
        <fullName evidence="1">Zinc knuckle CX2CX4HX4C domain-containing protein</fullName>
    </recommendedName>
</protein>
<name>A0A7J6HZE4_CANSA</name>
<evidence type="ECO:0000313" key="3">
    <source>
        <dbReference type="Proteomes" id="UP000583929"/>
    </source>
</evidence>
<proteinExistence type="predicted"/>